<evidence type="ECO:0000256" key="1">
    <source>
        <dbReference type="SAM" id="MobiDB-lite"/>
    </source>
</evidence>
<keyword evidence="2" id="KW-0472">Membrane</keyword>
<feature type="region of interest" description="Disordered" evidence="1">
    <location>
        <begin position="186"/>
        <end position="205"/>
    </location>
</feature>
<gene>
    <name evidence="3" type="ORF">nbrc107697_23160</name>
</gene>
<dbReference type="EMBL" id="BJOU01000001">
    <property type="protein sequence ID" value="GED98277.1"/>
    <property type="molecule type" value="Genomic_DNA"/>
</dbReference>
<feature type="region of interest" description="Disordered" evidence="1">
    <location>
        <begin position="217"/>
        <end position="303"/>
    </location>
</feature>
<evidence type="ECO:0000256" key="2">
    <source>
        <dbReference type="SAM" id="Phobius"/>
    </source>
</evidence>
<evidence type="ECO:0008006" key="5">
    <source>
        <dbReference type="Google" id="ProtNLM"/>
    </source>
</evidence>
<keyword evidence="2" id="KW-0812">Transmembrane</keyword>
<keyword evidence="4" id="KW-1185">Reference proteome</keyword>
<dbReference type="Proteomes" id="UP000444980">
    <property type="component" value="Unassembled WGS sequence"/>
</dbReference>
<reference evidence="4" key="1">
    <citation type="submission" date="2019-06" db="EMBL/GenBank/DDBJ databases">
        <title>Gordonia isolated from sludge of a wastewater treatment plant.</title>
        <authorList>
            <person name="Tamura T."/>
            <person name="Aoyama K."/>
            <person name="Kang Y."/>
            <person name="Saito S."/>
            <person name="Akiyama N."/>
            <person name="Yazawa K."/>
            <person name="Gonoi T."/>
            <person name="Mikami Y."/>
        </authorList>
    </citation>
    <scope>NUCLEOTIDE SEQUENCE [LARGE SCALE GENOMIC DNA]</scope>
    <source>
        <strain evidence="4">NBRC 107697</strain>
    </source>
</reference>
<feature type="compositionally biased region" description="Basic and acidic residues" evidence="1">
    <location>
        <begin position="1"/>
        <end position="17"/>
    </location>
</feature>
<protein>
    <recommendedName>
        <fullName evidence="5">Cell division protein FtsL</fullName>
    </recommendedName>
</protein>
<evidence type="ECO:0000313" key="4">
    <source>
        <dbReference type="Proteomes" id="UP000444980"/>
    </source>
</evidence>
<comment type="caution">
    <text evidence="3">The sequence shown here is derived from an EMBL/GenBank/DDBJ whole genome shotgun (WGS) entry which is preliminary data.</text>
</comment>
<name>A0A7I9UYK9_9ACTN</name>
<keyword evidence="2" id="KW-1133">Transmembrane helix</keyword>
<feature type="compositionally biased region" description="Low complexity" evidence="1">
    <location>
        <begin position="224"/>
        <end position="270"/>
    </location>
</feature>
<feature type="region of interest" description="Disordered" evidence="1">
    <location>
        <begin position="1"/>
        <end position="87"/>
    </location>
</feature>
<organism evidence="3 4">
    <name type="scientific">Gordonia crocea</name>
    <dbReference type="NCBI Taxonomy" id="589162"/>
    <lineage>
        <taxon>Bacteria</taxon>
        <taxon>Bacillati</taxon>
        <taxon>Actinomycetota</taxon>
        <taxon>Actinomycetes</taxon>
        <taxon>Mycobacteriales</taxon>
        <taxon>Gordoniaceae</taxon>
        <taxon>Gordonia</taxon>
    </lineage>
</organism>
<evidence type="ECO:0000313" key="3">
    <source>
        <dbReference type="EMBL" id="GED98277.1"/>
    </source>
</evidence>
<proteinExistence type="predicted"/>
<accession>A0A7I9UYK9</accession>
<dbReference type="AlphaFoldDB" id="A0A7I9UYK9"/>
<feature type="transmembrane region" description="Helical" evidence="2">
    <location>
        <begin position="96"/>
        <end position="116"/>
    </location>
</feature>
<feature type="compositionally biased region" description="Polar residues" evidence="1">
    <location>
        <begin position="71"/>
        <end position="81"/>
    </location>
</feature>
<sequence length="303" mass="32303">MMRKSGGERPDEAEQVARHRAPTGELAVIDAPRRRRAGTGVGAAHRENRSRAAQRAVNRRASRLAKESRKSTASGGRTRTQPGAVRPSLVERVRTMPFAVPVIALVALGLVGTLWLSTRAAQDSYELTMAKAQNQSLVDKRDALKRTYESADSAPELSDKAARLGLIPARNSARLVVGENGRIVVRGTPTPASGRAPHSINPKPVDEALRHIDTSKVEDSTGLPGADQGQAAQPEQQGQNQQGQNQQGQNQQGQNEQQSPTQQSGQPQDGSRTDTPAPTEAAPNVLPQMGSRGAPGANARRNS</sequence>
<dbReference type="RefSeq" id="WP_228460789.1">
    <property type="nucleotide sequence ID" value="NZ_BJOU01000001.1"/>
</dbReference>